<organism evidence="1 2">
    <name type="scientific">Holotrichia oblita</name>
    <name type="common">Chafer beetle</name>
    <dbReference type="NCBI Taxonomy" id="644536"/>
    <lineage>
        <taxon>Eukaryota</taxon>
        <taxon>Metazoa</taxon>
        <taxon>Ecdysozoa</taxon>
        <taxon>Arthropoda</taxon>
        <taxon>Hexapoda</taxon>
        <taxon>Insecta</taxon>
        <taxon>Pterygota</taxon>
        <taxon>Neoptera</taxon>
        <taxon>Endopterygota</taxon>
        <taxon>Coleoptera</taxon>
        <taxon>Polyphaga</taxon>
        <taxon>Scarabaeiformia</taxon>
        <taxon>Scarabaeidae</taxon>
        <taxon>Melolonthinae</taxon>
        <taxon>Holotrichia</taxon>
    </lineage>
</organism>
<name>A0ACB9T044_HOLOL</name>
<keyword evidence="2" id="KW-1185">Reference proteome</keyword>
<reference evidence="1" key="1">
    <citation type="submission" date="2022-04" db="EMBL/GenBank/DDBJ databases">
        <title>Chromosome-scale genome assembly of Holotrichia oblita Faldermann.</title>
        <authorList>
            <person name="Rongchong L."/>
        </authorList>
    </citation>
    <scope>NUCLEOTIDE SEQUENCE</scope>
    <source>
        <strain evidence="1">81SQS9</strain>
    </source>
</reference>
<evidence type="ECO:0000313" key="1">
    <source>
        <dbReference type="EMBL" id="KAI4460198.1"/>
    </source>
</evidence>
<proteinExistence type="predicted"/>
<comment type="caution">
    <text evidence="1">The sequence shown here is derived from an EMBL/GenBank/DDBJ whole genome shotgun (WGS) entry which is preliminary data.</text>
</comment>
<dbReference type="Proteomes" id="UP001056778">
    <property type="component" value="Chromosome 6"/>
</dbReference>
<accession>A0ACB9T044</accession>
<protein>
    <submittedName>
        <fullName evidence="1">3-oxo-5-alpha-steroid 4-dehydrogenase</fullName>
    </submittedName>
</protein>
<sequence length="300" mass="34062">MNIKLNVSTIKNVPLCTICVAPTAIIKDVKIEIAKTRKSLRIERQSLRSEIKGKDIDNNATLKSLGFENGSTIYVKDLGPQIGWRTVYLIEYLGPPIIYAIFACRPALFYNNPQNIPMSTAACIALICWTVHYVKRLYESAFVHRFSHDTMPLRNLFKNCGYYWGFAAYVAAHVNHPLFASPSPLQVVLGASLFEISELGNLSVHLLLRDLRPVGSTVRKIPIPNKNPFTKLFNLVSCPNYTYEFTAWLGFYIMTNCVPALVFALAGMYQMSVWAIGKHKAYKKEFWNYPKRKAIIPFLL</sequence>
<evidence type="ECO:0000313" key="2">
    <source>
        <dbReference type="Proteomes" id="UP001056778"/>
    </source>
</evidence>
<gene>
    <name evidence="1" type="ORF">MML48_6g00015778</name>
</gene>
<dbReference type="EMBL" id="CM043020">
    <property type="protein sequence ID" value="KAI4460198.1"/>
    <property type="molecule type" value="Genomic_DNA"/>
</dbReference>